<evidence type="ECO:0000256" key="1">
    <source>
        <dbReference type="SAM" id="MobiDB-lite"/>
    </source>
</evidence>
<keyword evidence="3" id="KW-1185">Reference proteome</keyword>
<feature type="region of interest" description="Disordered" evidence="1">
    <location>
        <begin position="58"/>
        <end position="97"/>
    </location>
</feature>
<dbReference type="OrthoDB" id="17687at2759"/>
<reference evidence="2" key="1">
    <citation type="submission" date="2021-06" db="EMBL/GenBank/DDBJ databases">
        <authorList>
            <person name="Kallberg Y."/>
            <person name="Tangrot J."/>
            <person name="Rosling A."/>
        </authorList>
    </citation>
    <scope>NUCLEOTIDE SEQUENCE</scope>
    <source>
        <strain evidence="2">IN212</strain>
    </source>
</reference>
<comment type="caution">
    <text evidence="2">The sequence shown here is derived from an EMBL/GenBank/DDBJ whole genome shotgun (WGS) entry which is preliminary data.</text>
</comment>
<dbReference type="EMBL" id="CAJVPZ010036589">
    <property type="protein sequence ID" value="CAG8751670.1"/>
    <property type="molecule type" value="Genomic_DNA"/>
</dbReference>
<dbReference type="AlphaFoldDB" id="A0A9N9IX67"/>
<name>A0A9N9IX67_9GLOM</name>
<evidence type="ECO:0000313" key="2">
    <source>
        <dbReference type="EMBL" id="CAG8751670.1"/>
    </source>
</evidence>
<feature type="non-terminal residue" evidence="2">
    <location>
        <position position="97"/>
    </location>
</feature>
<organism evidence="2 3">
    <name type="scientific">Racocetra fulgida</name>
    <dbReference type="NCBI Taxonomy" id="60492"/>
    <lineage>
        <taxon>Eukaryota</taxon>
        <taxon>Fungi</taxon>
        <taxon>Fungi incertae sedis</taxon>
        <taxon>Mucoromycota</taxon>
        <taxon>Glomeromycotina</taxon>
        <taxon>Glomeromycetes</taxon>
        <taxon>Diversisporales</taxon>
        <taxon>Gigasporaceae</taxon>
        <taxon>Racocetra</taxon>
    </lineage>
</organism>
<sequence>LKNIENLVKEKSKRGMVSDSIKVITKDGNETYGLLVQLAGLSMQRLLKNAAVELSPTTSIYDVDNATDNQKLDTPSLSDPPLSPMVPSLKKGLEEQK</sequence>
<feature type="compositionally biased region" description="Low complexity" evidence="1">
    <location>
        <begin position="72"/>
        <end position="89"/>
    </location>
</feature>
<evidence type="ECO:0000313" key="3">
    <source>
        <dbReference type="Proteomes" id="UP000789396"/>
    </source>
</evidence>
<protein>
    <submittedName>
        <fullName evidence="2">20063_t:CDS:1</fullName>
    </submittedName>
</protein>
<feature type="non-terminal residue" evidence="2">
    <location>
        <position position="1"/>
    </location>
</feature>
<dbReference type="Proteomes" id="UP000789396">
    <property type="component" value="Unassembled WGS sequence"/>
</dbReference>
<accession>A0A9N9IX67</accession>
<gene>
    <name evidence="2" type="ORF">RFULGI_LOCUS13641</name>
</gene>
<proteinExistence type="predicted"/>